<gene>
    <name evidence="1" type="ORF">CHUV0807_0846</name>
</gene>
<organism evidence="1 2">
    <name type="scientific">Cardiobacterium hominis</name>
    <dbReference type="NCBI Taxonomy" id="2718"/>
    <lineage>
        <taxon>Bacteria</taxon>
        <taxon>Pseudomonadati</taxon>
        <taxon>Pseudomonadota</taxon>
        <taxon>Gammaproteobacteria</taxon>
        <taxon>Cardiobacteriales</taxon>
        <taxon>Cardiobacteriaceae</taxon>
        <taxon>Cardiobacterium</taxon>
    </lineage>
</organism>
<accession>A0A1C3H391</accession>
<dbReference type="Proteomes" id="UP000190837">
    <property type="component" value="Unassembled WGS sequence"/>
</dbReference>
<dbReference type="AlphaFoldDB" id="A0A1C3H391"/>
<protein>
    <submittedName>
        <fullName evidence="1">Glucitol operon activator protein</fullName>
    </submittedName>
</protein>
<reference evidence="2" key="1">
    <citation type="submission" date="2016-04" db="EMBL/GenBank/DDBJ databases">
        <authorList>
            <person name="Tagini F."/>
        </authorList>
    </citation>
    <scope>NUCLEOTIDE SEQUENCE [LARGE SCALE GENOMIC DNA]</scope>
    <source>
        <strain evidence="2">CHUV0807</strain>
    </source>
</reference>
<dbReference type="RefSeq" id="WP_079539980.1">
    <property type="nucleotide sequence ID" value="NZ_FKLO01000034.1"/>
</dbReference>
<proteinExistence type="predicted"/>
<dbReference type="Pfam" id="PF06923">
    <property type="entry name" value="GutM"/>
    <property type="match status" value="1"/>
</dbReference>
<evidence type="ECO:0000313" key="2">
    <source>
        <dbReference type="Proteomes" id="UP000190837"/>
    </source>
</evidence>
<dbReference type="InterPro" id="IPR009693">
    <property type="entry name" value="Glucitol_operon_activator"/>
</dbReference>
<evidence type="ECO:0000313" key="1">
    <source>
        <dbReference type="EMBL" id="SAM60940.1"/>
    </source>
</evidence>
<dbReference type="NCBIfam" id="NF007592">
    <property type="entry name" value="PRK10234.1"/>
    <property type="match status" value="1"/>
</dbReference>
<sequence length="121" mass="13471">MNTTTALLTLAIAAWLAQIVLGYWQISRFNRAYTALARDSTYLGVGRSNGRFTPKVLIILALDSEQRVRDSILMQGLTIFAAPQKLTQLHGMKFSDIDPAAVFPQRPRHQQALASALTRKD</sequence>
<dbReference type="EMBL" id="FKLO01000034">
    <property type="protein sequence ID" value="SAM60940.1"/>
    <property type="molecule type" value="Genomic_DNA"/>
</dbReference>
<name>A0A1C3H391_9GAMM</name>